<reference evidence="1" key="1">
    <citation type="submission" date="2017-05" db="UniProtKB">
        <authorList>
            <consortium name="EnsemblMetazoa"/>
        </authorList>
    </citation>
    <scope>IDENTIFICATION</scope>
</reference>
<dbReference type="InParanoid" id="A0A1X7V977"/>
<sequence length="127" mass="14045">MSPEEAKVTFRDAYSSLGMSDVIYMAISHGNSLVMHKNQEMDGNQVIELAGQGCVYMLPHSPSPEQGPFTNEGKVQDNGKGDYLKEVVILDEPVENDTMNVANELYETEELNSECISQSLILDESQV</sequence>
<organism evidence="1">
    <name type="scientific">Amphimedon queenslandica</name>
    <name type="common">Sponge</name>
    <dbReference type="NCBI Taxonomy" id="400682"/>
    <lineage>
        <taxon>Eukaryota</taxon>
        <taxon>Metazoa</taxon>
        <taxon>Porifera</taxon>
        <taxon>Demospongiae</taxon>
        <taxon>Heteroscleromorpha</taxon>
        <taxon>Haplosclerida</taxon>
        <taxon>Niphatidae</taxon>
        <taxon>Amphimedon</taxon>
    </lineage>
</organism>
<dbReference type="AlphaFoldDB" id="A0A1X7V977"/>
<name>A0A1X7V977_AMPQE</name>
<proteinExistence type="predicted"/>
<dbReference type="EnsemblMetazoa" id="Aqu2.1.36329_001">
    <property type="protein sequence ID" value="Aqu2.1.36329_001"/>
    <property type="gene ID" value="Aqu2.1.36329"/>
</dbReference>
<accession>A0A1X7V977</accession>
<protein>
    <submittedName>
        <fullName evidence="1">Uncharacterized protein</fullName>
    </submittedName>
</protein>
<evidence type="ECO:0000313" key="1">
    <source>
        <dbReference type="EnsemblMetazoa" id="Aqu2.1.36329_001"/>
    </source>
</evidence>